<dbReference type="SUPFAM" id="SSF160113">
    <property type="entry name" value="YegP-like"/>
    <property type="match status" value="1"/>
</dbReference>
<gene>
    <name evidence="1" type="ORF">FLP23_05315</name>
</gene>
<dbReference type="RefSeq" id="WP_149324902.1">
    <property type="nucleotide sequence ID" value="NZ_CP043504.1"/>
</dbReference>
<keyword evidence="2" id="KW-1185">Reference proteome</keyword>
<proteinExistence type="predicted"/>
<dbReference type="Gene3D" id="2.30.29.80">
    <property type="match status" value="1"/>
</dbReference>
<dbReference type="InterPro" id="IPR036913">
    <property type="entry name" value="YegP-like_sf"/>
</dbReference>
<protein>
    <submittedName>
        <fullName evidence="1">Uncharacterized protein</fullName>
    </submittedName>
</protein>
<dbReference type="OrthoDB" id="5116381at2"/>
<dbReference type="AlphaFoldDB" id="A0A5C1Y6Q2"/>
<evidence type="ECO:0000313" key="1">
    <source>
        <dbReference type="EMBL" id="QEO09481.1"/>
    </source>
</evidence>
<organism evidence="1 2">
    <name type="scientific">Protaetiibacter larvae</name>
    <dbReference type="NCBI Taxonomy" id="2592654"/>
    <lineage>
        <taxon>Bacteria</taxon>
        <taxon>Bacillati</taxon>
        <taxon>Actinomycetota</taxon>
        <taxon>Actinomycetes</taxon>
        <taxon>Micrococcales</taxon>
        <taxon>Microbacteriaceae</taxon>
        <taxon>Protaetiibacter</taxon>
    </lineage>
</organism>
<sequence length="155" mass="16779">MSTGARFQFIRIDSNDQVRMASWIHHISRLTGAPASAAADSADPVFIWQLSAGNHRVLARSAAGFASVDATRRGIQSLLAARDTLVPRMVRLEASRGYGWVLLGEGAPVATCARWYAMERDRRESLRSAREAIELLAADPHHAGDALVAAGGDRE</sequence>
<name>A0A5C1Y6Q2_9MICO</name>
<evidence type="ECO:0000313" key="2">
    <source>
        <dbReference type="Proteomes" id="UP000322159"/>
    </source>
</evidence>
<dbReference type="KEGG" id="lyk:FLP23_05315"/>
<dbReference type="Proteomes" id="UP000322159">
    <property type="component" value="Chromosome"/>
</dbReference>
<dbReference type="EMBL" id="CP043504">
    <property type="protein sequence ID" value="QEO09481.1"/>
    <property type="molecule type" value="Genomic_DNA"/>
</dbReference>
<accession>A0A5C1Y6Q2</accession>
<reference evidence="1 2" key="1">
    <citation type="submission" date="2019-09" db="EMBL/GenBank/DDBJ databases">
        <title>Genome sequencing of strain KACC 19322.</title>
        <authorList>
            <person name="Heo J."/>
            <person name="Kim S.-J."/>
            <person name="Kim J.-S."/>
            <person name="Hong S.-B."/>
            <person name="Kwon S.-W."/>
        </authorList>
    </citation>
    <scope>NUCLEOTIDE SEQUENCE [LARGE SCALE GENOMIC DNA]</scope>
    <source>
        <strain evidence="1 2">KACC 19322</strain>
    </source>
</reference>